<dbReference type="EMBL" id="CAWYQH010000002">
    <property type="protein sequence ID" value="CAK8673515.1"/>
    <property type="molecule type" value="Genomic_DNA"/>
</dbReference>
<name>A0ABP0F500_CLALP</name>
<keyword evidence="2" id="KW-1185">Reference proteome</keyword>
<protein>
    <submittedName>
        <fullName evidence="1">Uncharacterized protein</fullName>
    </submittedName>
</protein>
<dbReference type="Proteomes" id="UP001642483">
    <property type="component" value="Unassembled WGS sequence"/>
</dbReference>
<evidence type="ECO:0000313" key="2">
    <source>
        <dbReference type="Proteomes" id="UP001642483"/>
    </source>
</evidence>
<comment type="caution">
    <text evidence="1">The sequence shown here is derived from an EMBL/GenBank/DDBJ whole genome shotgun (WGS) entry which is preliminary data.</text>
</comment>
<reference evidence="1 2" key="1">
    <citation type="submission" date="2024-02" db="EMBL/GenBank/DDBJ databases">
        <authorList>
            <person name="Daric V."/>
            <person name="Darras S."/>
        </authorList>
    </citation>
    <scope>NUCLEOTIDE SEQUENCE [LARGE SCALE GENOMIC DNA]</scope>
</reference>
<gene>
    <name evidence="1" type="ORF">CVLEPA_LOCUS3302</name>
</gene>
<evidence type="ECO:0000313" key="1">
    <source>
        <dbReference type="EMBL" id="CAK8673515.1"/>
    </source>
</evidence>
<proteinExistence type="predicted"/>
<organism evidence="1 2">
    <name type="scientific">Clavelina lepadiformis</name>
    <name type="common">Light-bulb sea squirt</name>
    <name type="synonym">Ascidia lepadiformis</name>
    <dbReference type="NCBI Taxonomy" id="159417"/>
    <lineage>
        <taxon>Eukaryota</taxon>
        <taxon>Metazoa</taxon>
        <taxon>Chordata</taxon>
        <taxon>Tunicata</taxon>
        <taxon>Ascidiacea</taxon>
        <taxon>Aplousobranchia</taxon>
        <taxon>Clavelinidae</taxon>
        <taxon>Clavelina</taxon>
    </lineage>
</organism>
<accession>A0ABP0F500</accession>
<sequence length="137" mass="16252">MEIFYIIKWISRNFYFFLILSLAADSTFIKIPNLRSVQLQDSHMPFKRQSSQTNIIPSAPHSLRKGQLHQLQQKSQKRVRETSNNALMCVCSEARCLRLCPTTDGWSRAWSMHYRRKCEERFQKVLLSIQRICNEEN</sequence>